<feature type="compositionally biased region" description="Polar residues" evidence="9">
    <location>
        <begin position="1165"/>
        <end position="1180"/>
    </location>
</feature>
<feature type="compositionally biased region" description="Basic and acidic residues" evidence="9">
    <location>
        <begin position="1121"/>
        <end position="1131"/>
    </location>
</feature>
<evidence type="ECO:0000259" key="10">
    <source>
        <dbReference type="PROSITE" id="PS50011"/>
    </source>
</evidence>
<feature type="region of interest" description="Disordered" evidence="9">
    <location>
        <begin position="477"/>
        <end position="501"/>
    </location>
</feature>
<feature type="compositionally biased region" description="Basic residues" evidence="9">
    <location>
        <begin position="1100"/>
        <end position="1116"/>
    </location>
</feature>
<feature type="region of interest" description="Disordered" evidence="9">
    <location>
        <begin position="610"/>
        <end position="638"/>
    </location>
</feature>
<reference evidence="11" key="3">
    <citation type="submission" date="2023-05" db="EMBL/GenBank/DDBJ databases">
        <authorList>
            <person name="Smith C.H."/>
        </authorList>
    </citation>
    <scope>NUCLEOTIDE SEQUENCE</scope>
    <source>
        <strain evidence="11">CHS0354</strain>
        <tissue evidence="11">Mantle</tissue>
    </source>
</reference>
<evidence type="ECO:0000256" key="6">
    <source>
        <dbReference type="ARBA" id="ARBA00061588"/>
    </source>
</evidence>
<sequence length="1180" mass="133321">MTTEDLLQAGQVVKDRWKVVRKIGGGGFGEIYEGVDLVTKELVALKLESAKQPKQVLKMEVAVLKKLQGRDHVCRFIGCGRNEKYNYVVMTLQGKNLAELRRSQSKGCFTLSTTLRLGAQILMAIESIHEVGFLHRDIKPSNFAMGRLQTACKKVYMLDFGLARQYTTSTGEVRPPRAAAGFRGTVRYASVNAHRNKEMGRHDDLWSLFYMLVEFIQGQLPWRKIKDKEQVGLMKEKQDHALLLKNTPHEFKTFLDHINTLEYFDKPDYALLHNLFEQCMRRKGIKDSDPYDWEKIYVDGSITTTTTTSPPLGIKQTPGMLGLLHGATEVIDENLSQDDGDQEERRMKEAELIIENQYKDMDNKLREEKGDIVLLAHEPDGHAEEKHLLEQRVKEKKEEKETELIDVEVDAEENRQKTDKVQKLEMKFKSILKLSESKADLLSTDLLKDKYERDGAEKNEREDNELNVDGAKYKVYSPQIYSSPDGEDKKKREGEGTDSTAAAAAGRAFIMSGSGTGKFFVHDDRKEDADKAFKLDSKDSQGTILQQPLDTQCNILDSVPEHLMSRAQLTFAIIQEDRTHTLGDENVDENATRAAPFTHASQWQGISAFGSSSENSDDANSVHDEINLSGGEVKQRTPKKTRKNLMNTLADEDDIRLDSVARNSIVFIEDSKDARNIVKSSLILVDDDIEEAHQELGILIPEKMDDKSLNSKEFSFSLTGTNVKSRISEQIGSKGSKHVDSSDYPRPSPHSSPAKLPEKLVKEIGNRISSPSRYPGSPSKASLKDKESLSDVKKLAVLNQLKLKGMGKDLKKEKKLEKERKLYKGSSRKESPSRSKLSLKPFDSSVKERTKSDGDIAKSKVGKSDDKNRRQSLTTIEENIRAKISPGVSPLEEQEVYKEEEIKNETVDTVKGKTWDTFKDYPVDTFKDKTVDMLKEKSIDSFKDKNLNTVRDKTSDIAKDKAQNMSVDSTFDASRFKIFDMFKDKSMDSVKERTVDTLKDKHLFNASTMDSFKVRNTDSLKDRNIDIGKVVDVDMVKNAVTLKDRTTETLRDGNVNKDTTIDTVKDKALDILKDNIVEDNTAGTSKVKSVDGIKEYHSDKVHRRKDSSRHAQRRRSSSVSRLEEAAQERELALTPVPPDSDRVPRPPQGPKSNVIMARRRRYKMASTNSSPRDPSSPMAQ</sequence>
<dbReference type="Pfam" id="PF00069">
    <property type="entry name" value="Pkinase"/>
    <property type="match status" value="1"/>
</dbReference>
<dbReference type="InterPro" id="IPR000719">
    <property type="entry name" value="Prot_kinase_dom"/>
</dbReference>
<reference evidence="11" key="2">
    <citation type="journal article" date="2021" name="Genome Biol. Evol.">
        <title>Developing a high-quality reference genome for a parasitic bivalve with doubly uniparental inheritance (Bivalvia: Unionida).</title>
        <authorList>
            <person name="Smith C.H."/>
        </authorList>
    </citation>
    <scope>NUCLEOTIDE SEQUENCE</scope>
    <source>
        <strain evidence="11">CHS0354</strain>
        <tissue evidence="11">Mantle</tissue>
    </source>
</reference>
<feature type="coiled-coil region" evidence="8">
    <location>
        <begin position="347"/>
        <end position="417"/>
    </location>
</feature>
<keyword evidence="1" id="KW-0723">Serine/threonine-protein kinase</keyword>
<evidence type="ECO:0000256" key="8">
    <source>
        <dbReference type="SAM" id="Coils"/>
    </source>
</evidence>
<protein>
    <recommendedName>
        <fullName evidence="10">Protein kinase domain-containing protein</fullName>
    </recommendedName>
</protein>
<dbReference type="GO" id="GO:0015630">
    <property type="term" value="C:microtubule cytoskeleton"/>
    <property type="evidence" value="ECO:0007669"/>
    <property type="project" value="UniProtKB-ARBA"/>
</dbReference>
<keyword evidence="2" id="KW-0808">Transferase</keyword>
<dbReference type="InterPro" id="IPR011009">
    <property type="entry name" value="Kinase-like_dom_sf"/>
</dbReference>
<feature type="region of interest" description="Disordered" evidence="9">
    <location>
        <begin position="1099"/>
        <end position="1180"/>
    </location>
</feature>
<dbReference type="SUPFAM" id="SSF56112">
    <property type="entry name" value="Protein kinase-like (PK-like)"/>
    <property type="match status" value="1"/>
</dbReference>
<comment type="similarity">
    <text evidence="6">Belongs to the protein kinase superfamily. CK1 Ser/Thr protein kinase family.</text>
</comment>
<evidence type="ECO:0000256" key="9">
    <source>
        <dbReference type="SAM" id="MobiDB-lite"/>
    </source>
</evidence>
<dbReference type="PANTHER" id="PTHR11909">
    <property type="entry name" value="CASEIN KINASE-RELATED"/>
    <property type="match status" value="1"/>
</dbReference>
<evidence type="ECO:0000256" key="1">
    <source>
        <dbReference type="ARBA" id="ARBA00022527"/>
    </source>
</evidence>
<dbReference type="FunFam" id="3.30.200.20:FF:000358">
    <property type="entry name" value="Tau tubulin kinase 2b"/>
    <property type="match status" value="1"/>
</dbReference>
<dbReference type="EMBL" id="JAEAOA010002356">
    <property type="protein sequence ID" value="KAK3608571.1"/>
    <property type="molecule type" value="Genomic_DNA"/>
</dbReference>
<keyword evidence="4" id="KW-0418">Kinase</keyword>
<dbReference type="GO" id="GO:0004674">
    <property type="term" value="F:protein serine/threonine kinase activity"/>
    <property type="evidence" value="ECO:0007669"/>
    <property type="project" value="UniProtKB-KW"/>
</dbReference>
<evidence type="ECO:0000256" key="3">
    <source>
        <dbReference type="ARBA" id="ARBA00022741"/>
    </source>
</evidence>
<evidence type="ECO:0000313" key="11">
    <source>
        <dbReference type="EMBL" id="KAK3608571.1"/>
    </source>
</evidence>
<gene>
    <name evidence="11" type="ORF">CHS0354_042559</name>
</gene>
<dbReference type="InterPro" id="IPR047916">
    <property type="entry name" value="TTBK_Asator-like_STKc"/>
</dbReference>
<feature type="region of interest" description="Disordered" evidence="9">
    <location>
        <begin position="803"/>
        <end position="896"/>
    </location>
</feature>
<dbReference type="PROSITE" id="PS50011">
    <property type="entry name" value="PROTEIN_KINASE_DOM"/>
    <property type="match status" value="1"/>
</dbReference>
<feature type="region of interest" description="Disordered" evidence="9">
    <location>
        <begin position="728"/>
        <end position="789"/>
    </location>
</feature>
<keyword evidence="12" id="KW-1185">Reference proteome</keyword>
<dbReference type="InterPro" id="IPR050235">
    <property type="entry name" value="CK1_Ser-Thr_kinase"/>
</dbReference>
<dbReference type="AlphaFoldDB" id="A0AAE0TDV0"/>
<dbReference type="PROSITE" id="PS00107">
    <property type="entry name" value="PROTEIN_KINASE_ATP"/>
    <property type="match status" value="1"/>
</dbReference>
<feature type="domain" description="Protein kinase" evidence="10">
    <location>
        <begin position="17"/>
        <end position="276"/>
    </location>
</feature>
<organism evidence="11 12">
    <name type="scientific">Potamilus streckersoni</name>
    <dbReference type="NCBI Taxonomy" id="2493646"/>
    <lineage>
        <taxon>Eukaryota</taxon>
        <taxon>Metazoa</taxon>
        <taxon>Spiralia</taxon>
        <taxon>Lophotrochozoa</taxon>
        <taxon>Mollusca</taxon>
        <taxon>Bivalvia</taxon>
        <taxon>Autobranchia</taxon>
        <taxon>Heteroconchia</taxon>
        <taxon>Palaeoheterodonta</taxon>
        <taxon>Unionida</taxon>
        <taxon>Unionoidea</taxon>
        <taxon>Unionidae</taxon>
        <taxon>Ambleminae</taxon>
        <taxon>Lampsilini</taxon>
        <taxon>Potamilus</taxon>
    </lineage>
</organism>
<dbReference type="Gene3D" id="1.10.510.10">
    <property type="entry name" value="Transferase(Phosphotransferase) domain 1"/>
    <property type="match status" value="1"/>
</dbReference>
<proteinExistence type="inferred from homology"/>
<feature type="binding site" evidence="7">
    <location>
        <position position="46"/>
    </location>
    <ligand>
        <name>ATP</name>
        <dbReference type="ChEBI" id="CHEBI:30616"/>
    </ligand>
</feature>
<feature type="compositionally biased region" description="Basic and acidic residues" evidence="9">
    <location>
        <begin position="486"/>
        <end position="495"/>
    </location>
</feature>
<feature type="compositionally biased region" description="Basic and acidic residues" evidence="9">
    <location>
        <begin position="756"/>
        <end position="765"/>
    </location>
</feature>
<dbReference type="InterPro" id="IPR017441">
    <property type="entry name" value="Protein_kinase_ATP_BS"/>
</dbReference>
<accession>A0AAE0TDV0</accession>
<dbReference type="Proteomes" id="UP001195483">
    <property type="component" value="Unassembled WGS sequence"/>
</dbReference>
<reference evidence="11" key="1">
    <citation type="journal article" date="2021" name="Genome Biol. Evol.">
        <title>A High-Quality Reference Genome for a Parasitic Bivalve with Doubly Uniparental Inheritance (Bivalvia: Unionida).</title>
        <authorList>
            <person name="Smith C.H."/>
        </authorList>
    </citation>
    <scope>NUCLEOTIDE SEQUENCE</scope>
    <source>
        <strain evidence="11">CHS0354</strain>
    </source>
</reference>
<dbReference type="SMART" id="SM00220">
    <property type="entry name" value="S_TKc"/>
    <property type="match status" value="1"/>
</dbReference>
<comment type="caution">
    <text evidence="11">The sequence shown here is derived from an EMBL/GenBank/DDBJ whole genome shotgun (WGS) entry which is preliminary data.</text>
</comment>
<evidence type="ECO:0000256" key="2">
    <source>
        <dbReference type="ARBA" id="ARBA00022679"/>
    </source>
</evidence>
<feature type="compositionally biased region" description="Basic and acidic residues" evidence="9">
    <location>
        <begin position="845"/>
        <end position="869"/>
    </location>
</feature>
<keyword evidence="8" id="KW-0175">Coiled coil</keyword>
<dbReference type="FunFam" id="1.10.510.10:FF:000481">
    <property type="entry name" value="Asator, isoform D"/>
    <property type="match status" value="1"/>
</dbReference>
<evidence type="ECO:0000256" key="7">
    <source>
        <dbReference type="PROSITE-ProRule" id="PRU10141"/>
    </source>
</evidence>
<evidence type="ECO:0000256" key="4">
    <source>
        <dbReference type="ARBA" id="ARBA00022777"/>
    </source>
</evidence>
<evidence type="ECO:0000256" key="5">
    <source>
        <dbReference type="ARBA" id="ARBA00022840"/>
    </source>
</evidence>
<dbReference type="GO" id="GO:0005524">
    <property type="term" value="F:ATP binding"/>
    <property type="evidence" value="ECO:0007669"/>
    <property type="project" value="UniProtKB-UniRule"/>
</dbReference>
<keyword evidence="5 7" id="KW-0067">ATP-binding</keyword>
<dbReference type="CDD" id="cd14017">
    <property type="entry name" value="STKc_TTBK"/>
    <property type="match status" value="1"/>
</dbReference>
<name>A0AAE0TDV0_9BIVA</name>
<feature type="compositionally biased region" description="Basic and acidic residues" evidence="9">
    <location>
        <begin position="806"/>
        <end position="833"/>
    </location>
</feature>
<evidence type="ECO:0000313" key="12">
    <source>
        <dbReference type="Proteomes" id="UP001195483"/>
    </source>
</evidence>
<keyword evidence="3 7" id="KW-0547">Nucleotide-binding</keyword>